<proteinExistence type="predicted"/>
<keyword evidence="2" id="KW-1185">Reference proteome</keyword>
<protein>
    <submittedName>
        <fullName evidence="1">Uncharacterized protein</fullName>
    </submittedName>
</protein>
<dbReference type="Proteomes" id="UP000287033">
    <property type="component" value="Unassembled WGS sequence"/>
</dbReference>
<dbReference type="AlphaFoldDB" id="A0A401TZ78"/>
<reference evidence="1 2" key="1">
    <citation type="journal article" date="2018" name="Nat. Ecol. Evol.">
        <title>Shark genomes provide insights into elasmobranch evolution and the origin of vertebrates.</title>
        <authorList>
            <person name="Hara Y"/>
            <person name="Yamaguchi K"/>
            <person name="Onimaru K"/>
            <person name="Kadota M"/>
            <person name="Koyanagi M"/>
            <person name="Keeley SD"/>
            <person name="Tatsumi K"/>
            <person name="Tanaka K"/>
            <person name="Motone F"/>
            <person name="Kageyama Y"/>
            <person name="Nozu R"/>
            <person name="Adachi N"/>
            <person name="Nishimura O"/>
            <person name="Nakagawa R"/>
            <person name="Tanegashima C"/>
            <person name="Kiyatake I"/>
            <person name="Matsumoto R"/>
            <person name="Murakumo K"/>
            <person name="Nishida K"/>
            <person name="Terakita A"/>
            <person name="Kuratani S"/>
            <person name="Sato K"/>
            <person name="Hyodo S Kuraku.S."/>
        </authorList>
    </citation>
    <scope>NUCLEOTIDE SEQUENCE [LARGE SCALE GENOMIC DNA]</scope>
</reference>
<feature type="non-terminal residue" evidence="1">
    <location>
        <position position="1"/>
    </location>
</feature>
<comment type="caution">
    <text evidence="1">The sequence shown here is derived from an EMBL/GenBank/DDBJ whole genome shotgun (WGS) entry which is preliminary data.</text>
</comment>
<name>A0A401TZ78_CHIPU</name>
<accession>A0A401TZ78</accession>
<sequence>DRVGEGAGVAEIVTRRERRAVRHREGREQRMRVLEVDALVADVGHRRRCVRRHDAAAQAVGDEQDEVAGLGVLRRSGAG</sequence>
<dbReference type="EMBL" id="BEZZ01229951">
    <property type="protein sequence ID" value="GCC47916.1"/>
    <property type="molecule type" value="Genomic_DNA"/>
</dbReference>
<organism evidence="1 2">
    <name type="scientific">Chiloscyllium punctatum</name>
    <name type="common">Brownbanded bambooshark</name>
    <name type="synonym">Hemiscyllium punctatum</name>
    <dbReference type="NCBI Taxonomy" id="137246"/>
    <lineage>
        <taxon>Eukaryota</taxon>
        <taxon>Metazoa</taxon>
        <taxon>Chordata</taxon>
        <taxon>Craniata</taxon>
        <taxon>Vertebrata</taxon>
        <taxon>Chondrichthyes</taxon>
        <taxon>Elasmobranchii</taxon>
        <taxon>Galeomorphii</taxon>
        <taxon>Galeoidea</taxon>
        <taxon>Orectolobiformes</taxon>
        <taxon>Hemiscylliidae</taxon>
        <taxon>Chiloscyllium</taxon>
    </lineage>
</organism>
<evidence type="ECO:0000313" key="2">
    <source>
        <dbReference type="Proteomes" id="UP000287033"/>
    </source>
</evidence>
<gene>
    <name evidence="1" type="ORF">chiPu_0032187</name>
</gene>
<evidence type="ECO:0000313" key="1">
    <source>
        <dbReference type="EMBL" id="GCC47916.1"/>
    </source>
</evidence>